<dbReference type="EMBL" id="BPVZ01000012">
    <property type="protein sequence ID" value="GKU97853.1"/>
    <property type="molecule type" value="Genomic_DNA"/>
</dbReference>
<keyword evidence="1" id="KW-0812">Transmembrane</keyword>
<feature type="transmembrane region" description="Helical" evidence="1">
    <location>
        <begin position="31"/>
        <end position="52"/>
    </location>
</feature>
<proteinExistence type="predicted"/>
<keyword evidence="1" id="KW-0472">Membrane</keyword>
<name>A0AAV5I9Q1_9ROSI</name>
<dbReference type="AlphaFoldDB" id="A0AAV5I9Q1"/>
<accession>A0AAV5I9Q1</accession>
<keyword evidence="1" id="KW-1133">Transmembrane helix</keyword>
<dbReference type="Proteomes" id="UP001054252">
    <property type="component" value="Unassembled WGS sequence"/>
</dbReference>
<evidence type="ECO:0000313" key="2">
    <source>
        <dbReference type="EMBL" id="GKU97853.1"/>
    </source>
</evidence>
<keyword evidence="3" id="KW-1185">Reference proteome</keyword>
<sequence>MADQFSPPDSYSSSSWLYGDSSSNGISSTTIVWIVVGVLIGLFVLACVYIVAKKCDLGLDCMCRGGVVPKSQMKQCESKD</sequence>
<gene>
    <name evidence="2" type="ORF">SLEP1_g10935</name>
</gene>
<evidence type="ECO:0000256" key="1">
    <source>
        <dbReference type="SAM" id="Phobius"/>
    </source>
</evidence>
<evidence type="ECO:0000313" key="3">
    <source>
        <dbReference type="Proteomes" id="UP001054252"/>
    </source>
</evidence>
<organism evidence="2 3">
    <name type="scientific">Rubroshorea leprosula</name>
    <dbReference type="NCBI Taxonomy" id="152421"/>
    <lineage>
        <taxon>Eukaryota</taxon>
        <taxon>Viridiplantae</taxon>
        <taxon>Streptophyta</taxon>
        <taxon>Embryophyta</taxon>
        <taxon>Tracheophyta</taxon>
        <taxon>Spermatophyta</taxon>
        <taxon>Magnoliopsida</taxon>
        <taxon>eudicotyledons</taxon>
        <taxon>Gunneridae</taxon>
        <taxon>Pentapetalae</taxon>
        <taxon>rosids</taxon>
        <taxon>malvids</taxon>
        <taxon>Malvales</taxon>
        <taxon>Dipterocarpaceae</taxon>
        <taxon>Rubroshorea</taxon>
    </lineage>
</organism>
<protein>
    <submittedName>
        <fullName evidence="2">Uncharacterized protein</fullName>
    </submittedName>
</protein>
<reference evidence="2 3" key="1">
    <citation type="journal article" date="2021" name="Commun. Biol.">
        <title>The genome of Shorea leprosula (Dipterocarpaceae) highlights the ecological relevance of drought in aseasonal tropical rainforests.</title>
        <authorList>
            <person name="Ng K.K.S."/>
            <person name="Kobayashi M.J."/>
            <person name="Fawcett J.A."/>
            <person name="Hatakeyama M."/>
            <person name="Paape T."/>
            <person name="Ng C.H."/>
            <person name="Ang C.C."/>
            <person name="Tnah L.H."/>
            <person name="Lee C.T."/>
            <person name="Nishiyama T."/>
            <person name="Sese J."/>
            <person name="O'Brien M.J."/>
            <person name="Copetti D."/>
            <person name="Mohd Noor M.I."/>
            <person name="Ong R.C."/>
            <person name="Putra M."/>
            <person name="Sireger I.Z."/>
            <person name="Indrioko S."/>
            <person name="Kosugi Y."/>
            <person name="Izuno A."/>
            <person name="Isagi Y."/>
            <person name="Lee S.L."/>
            <person name="Shimizu K.K."/>
        </authorList>
    </citation>
    <scope>NUCLEOTIDE SEQUENCE [LARGE SCALE GENOMIC DNA]</scope>
    <source>
        <strain evidence="2">214</strain>
    </source>
</reference>
<comment type="caution">
    <text evidence="2">The sequence shown here is derived from an EMBL/GenBank/DDBJ whole genome shotgun (WGS) entry which is preliminary data.</text>
</comment>